<keyword evidence="1" id="KW-0378">Hydrolase</keyword>
<dbReference type="Proteomes" id="UP000179219">
    <property type="component" value="Unassembled WGS sequence"/>
</dbReference>
<dbReference type="PANTHER" id="PTHR22946:SF9">
    <property type="entry name" value="POLYKETIDE TRANSFERASE AF380"/>
    <property type="match status" value="1"/>
</dbReference>
<sequence>MLNQINFGGLINEPSPLSIEYMRKQEYPGSDVVIEQTLPSGSNYNRYIASYKSDGLKINALLTVPQGENPPAGGWPVIIFNHGYIQPEEYRTTEKYIAYTDAFSRNGYIVFKSDYRGHGNSGGKPEGAYYSPAYTIDILNAVSSMKKYKDADPERIGMWGHSMGGMITLRSMVVTNDIKAGEIWAGVVASYEDLTNNWHHPDLNPRPFIPSQREQAARRPGRKELIDKYGSFEENPRFWQSISPISFVKDVSGPVQLQHGTTDEQVPILFSQKLDEALRGVNKTVEFYSYKGDDHNLSNNLNLALQHSVDFFDKYLKN</sequence>
<dbReference type="InterPro" id="IPR029058">
    <property type="entry name" value="AB_hydrolase_fold"/>
</dbReference>
<dbReference type="GO" id="GO:0016042">
    <property type="term" value="P:lipid catabolic process"/>
    <property type="evidence" value="ECO:0007669"/>
    <property type="project" value="InterPro"/>
</dbReference>
<dbReference type="PANTHER" id="PTHR22946">
    <property type="entry name" value="DIENELACTONE HYDROLASE DOMAIN-CONTAINING PROTEIN-RELATED"/>
    <property type="match status" value="1"/>
</dbReference>
<evidence type="ECO:0000256" key="1">
    <source>
        <dbReference type="ARBA" id="ARBA00022801"/>
    </source>
</evidence>
<dbReference type="EMBL" id="MGFP01000040">
    <property type="protein sequence ID" value="OGM08767.1"/>
    <property type="molecule type" value="Genomic_DNA"/>
</dbReference>
<dbReference type="InterPro" id="IPR050261">
    <property type="entry name" value="FrsA_esterase"/>
</dbReference>
<protein>
    <submittedName>
        <fullName evidence="3">Peptidase</fullName>
    </submittedName>
</protein>
<accession>A0A1F7X1B9</accession>
<dbReference type="PROSITE" id="PS00708">
    <property type="entry name" value="PRO_ENDOPEP_SER"/>
    <property type="match status" value="1"/>
</dbReference>
<dbReference type="AlphaFoldDB" id="A0A1F7X1B9"/>
<proteinExistence type="predicted"/>
<dbReference type="PIRSF" id="PIRSF029171">
    <property type="entry name" value="Esterase_LipA"/>
    <property type="match status" value="1"/>
</dbReference>
<evidence type="ECO:0000259" key="2">
    <source>
        <dbReference type="Pfam" id="PF20434"/>
    </source>
</evidence>
<dbReference type="Gene3D" id="3.40.50.1820">
    <property type="entry name" value="alpha/beta hydrolase"/>
    <property type="match status" value="1"/>
</dbReference>
<evidence type="ECO:0000313" key="3">
    <source>
        <dbReference type="EMBL" id="OGM08767.1"/>
    </source>
</evidence>
<dbReference type="GO" id="GO:0004806">
    <property type="term" value="F:triacylglycerol lipase activity"/>
    <property type="evidence" value="ECO:0007669"/>
    <property type="project" value="InterPro"/>
</dbReference>
<organism evidence="3 4">
    <name type="scientific">Candidatus Woesebacteria bacterium RBG_13_34_9</name>
    <dbReference type="NCBI Taxonomy" id="1802477"/>
    <lineage>
        <taxon>Bacteria</taxon>
        <taxon>Candidatus Woeseibacteriota</taxon>
    </lineage>
</organism>
<feature type="domain" description="BD-FAE-like" evidence="2">
    <location>
        <begin position="75"/>
        <end position="278"/>
    </location>
</feature>
<evidence type="ECO:0000313" key="4">
    <source>
        <dbReference type="Proteomes" id="UP000179219"/>
    </source>
</evidence>
<dbReference type="SUPFAM" id="SSF53474">
    <property type="entry name" value="alpha/beta-Hydrolases"/>
    <property type="match status" value="1"/>
</dbReference>
<name>A0A1F7X1B9_9BACT</name>
<reference evidence="3 4" key="1">
    <citation type="journal article" date="2016" name="Nat. Commun.">
        <title>Thousands of microbial genomes shed light on interconnected biogeochemical processes in an aquifer system.</title>
        <authorList>
            <person name="Anantharaman K."/>
            <person name="Brown C.T."/>
            <person name="Hug L.A."/>
            <person name="Sharon I."/>
            <person name="Castelle C.J."/>
            <person name="Probst A.J."/>
            <person name="Thomas B.C."/>
            <person name="Singh A."/>
            <person name="Wilkins M.J."/>
            <person name="Karaoz U."/>
            <person name="Brodie E.L."/>
            <person name="Williams K.H."/>
            <person name="Hubbard S.S."/>
            <person name="Banfield J.F."/>
        </authorList>
    </citation>
    <scope>NUCLEOTIDE SEQUENCE [LARGE SCALE GENOMIC DNA]</scope>
</reference>
<dbReference type="GO" id="GO:0004252">
    <property type="term" value="F:serine-type endopeptidase activity"/>
    <property type="evidence" value="ECO:0007669"/>
    <property type="project" value="InterPro"/>
</dbReference>
<gene>
    <name evidence="3" type="ORF">A2159_03410</name>
</gene>
<dbReference type="Pfam" id="PF20434">
    <property type="entry name" value="BD-FAE"/>
    <property type="match status" value="1"/>
</dbReference>
<dbReference type="InterPro" id="IPR049492">
    <property type="entry name" value="BD-FAE-like_dom"/>
</dbReference>
<dbReference type="GO" id="GO:0006508">
    <property type="term" value="P:proteolysis"/>
    <property type="evidence" value="ECO:0007669"/>
    <property type="project" value="InterPro"/>
</dbReference>
<comment type="caution">
    <text evidence="3">The sequence shown here is derived from an EMBL/GenBank/DDBJ whole genome shotgun (WGS) entry which is preliminary data.</text>
</comment>
<dbReference type="InterPro" id="IPR005152">
    <property type="entry name" value="Lipase_secreted"/>
</dbReference>
<dbReference type="InterPro" id="IPR002471">
    <property type="entry name" value="Pept_S9_AS"/>
</dbReference>